<keyword evidence="4 12" id="KW-0547">Nucleotide-binding</keyword>
<dbReference type="InterPro" id="IPR001650">
    <property type="entry name" value="Helicase_C-like"/>
</dbReference>
<comment type="cofactor">
    <cofactor evidence="12">
        <name>Zn(2+)</name>
        <dbReference type="ChEBI" id="CHEBI:29105"/>
    </cofactor>
    <text evidence="12">Binds 2 zinc ions per subunit.</text>
</comment>
<keyword evidence="9 12" id="KW-0238">DNA-binding</keyword>
<evidence type="ECO:0000256" key="3">
    <source>
        <dbReference type="ARBA" id="ARBA00022723"/>
    </source>
</evidence>
<keyword evidence="10 12" id="KW-0413">Isomerase</keyword>
<reference evidence="15 16" key="1">
    <citation type="submission" date="2010-11" db="EMBL/GenBank/DDBJ databases">
        <authorList>
            <person name="Durkin A.S."/>
            <person name="Madupu R."/>
            <person name="Torralba M."/>
            <person name="Gillis M."/>
            <person name="Methe B."/>
            <person name="Sutton G."/>
            <person name="Nelson K.E."/>
        </authorList>
    </citation>
    <scope>NUCLEOTIDE SEQUENCE [LARGE SCALE GENOMIC DNA]</scope>
    <source>
        <strain evidence="15 16">UPII 345-E</strain>
    </source>
</reference>
<feature type="binding site" evidence="12">
    <location>
        <position position="545"/>
    </location>
    <ligand>
        <name>Zn(2+)</name>
        <dbReference type="ChEBI" id="CHEBI:29105"/>
        <label>1</label>
    </ligand>
</feature>
<comment type="catalytic activity">
    <reaction evidence="12">
        <text>Couples ATP hydrolysis with the unwinding of duplex DNA by translocating in the 3'-5' direction.</text>
        <dbReference type="EC" id="5.6.2.4"/>
    </reaction>
</comment>
<dbReference type="InterPro" id="IPR027417">
    <property type="entry name" value="P-loop_NTPase"/>
</dbReference>
<dbReference type="GO" id="GO:0006270">
    <property type="term" value="P:DNA replication initiation"/>
    <property type="evidence" value="ECO:0007669"/>
    <property type="project" value="TreeGrafter"/>
</dbReference>
<keyword evidence="5 12" id="KW-0378">Hydrolase</keyword>
<feature type="binding site" evidence="12">
    <location>
        <position position="529"/>
    </location>
    <ligand>
        <name>Zn(2+)</name>
        <dbReference type="ChEBI" id="CHEBI:29105"/>
        <label>2</label>
    </ligand>
</feature>
<feature type="binding site" evidence="12">
    <location>
        <position position="532"/>
    </location>
    <ligand>
        <name>Zn(2+)</name>
        <dbReference type="ChEBI" id="CHEBI:29105"/>
        <label>2</label>
    </ligand>
</feature>
<keyword evidence="8 12" id="KW-0067">ATP-binding</keyword>
<keyword evidence="2 12" id="KW-0235">DNA replication</keyword>
<evidence type="ECO:0000313" key="16">
    <source>
        <dbReference type="Proteomes" id="UP000004594"/>
    </source>
</evidence>
<sequence length="787" mass="91505">MKITIAEILINRPSKHLNRTFSYRIPKNLSYINIGWRCVVPFGKHKEEGIVISIREIEENSVSYKVLDIENTIDSYNWFSDSMMQLAYWISSYYLCTLLDALRLFLIDKKGIKKDISYFINWDIIPENHKIKELIDISVKTVRKDAIEKILSKNNIKEYIDKQFFSVQEIYDSTYKRPLDKWIKLNNTDINFKLGPKQFELKKYLDKNKEASVDNLKEKGFSSSVINAVCDKNIAKYFYKYRKTFSLIKDTIKKKDKKILTDEQNNVLKNILKKIKENKYSGILLKGVTGSGKTEVYLRATENVLLNNGTVLILVPEISMTDQIISYFTEYFGSNIVFMHSNLNKSERYNNRMRIQNGEARIIIGSRSALFMPFNNLKLIIVDEEYDFSYKQSDGPRYHGRDVAKMLAVIHNCSIILGAATPSISTYNSAENKQIDLLEMNYRIHKTPLPKINIIDMQDEYLLGNYSLFSGYLLKKLKDTKTNNKKSILFLNRRGFFTYFICTKCGNTVKCQHCDVSLVYHKDKKRLQCHSCEKFFDVITICPKCNNKLIYKGFGTQRIEDEIHKYLPELKCKRLDIDSISKKGSSAQILNDFRSGLFDVLLGTQLVTKGHDIPDVKTVGILNADGMLNTPGYLSAENTFNTLTQCAGRAGRNKEQGEVILQTYNPSHYVIQSIAKHNYEEFYRKEIEYRKALFYPPFSKLIKISSFNKIYEKALYKANRIYKYLSQNNQNDVIIVPPYDENLKKIRDKYYISILIKGKNLSSIKTIIRNSFISEENDIIIDVDPIY</sequence>
<dbReference type="SMART" id="SM00487">
    <property type="entry name" value="DEXDc"/>
    <property type="match status" value="1"/>
</dbReference>
<dbReference type="GO" id="GO:0006269">
    <property type="term" value="P:DNA replication, synthesis of primer"/>
    <property type="evidence" value="ECO:0007669"/>
    <property type="project" value="UniProtKB-KW"/>
</dbReference>
<dbReference type="Proteomes" id="UP000004594">
    <property type="component" value="Unassembled WGS sequence"/>
</dbReference>
<dbReference type="PANTHER" id="PTHR30580:SF0">
    <property type="entry name" value="PRIMOSOMAL PROTEIN N"/>
    <property type="match status" value="1"/>
</dbReference>
<dbReference type="InterPro" id="IPR042115">
    <property type="entry name" value="PriA_3primeBD_sf"/>
</dbReference>
<feature type="domain" description="Helicase C-terminal" evidence="14">
    <location>
        <begin position="537"/>
        <end position="690"/>
    </location>
</feature>
<dbReference type="EMBL" id="AENT01000016">
    <property type="protein sequence ID" value="EFR42810.1"/>
    <property type="molecule type" value="Genomic_DNA"/>
</dbReference>
<dbReference type="HAMAP" id="MF_00983">
    <property type="entry name" value="PriA"/>
    <property type="match status" value="1"/>
</dbReference>
<dbReference type="InterPro" id="IPR041222">
    <property type="entry name" value="PriA_3primeBD"/>
</dbReference>
<dbReference type="eggNOG" id="COG1198">
    <property type="taxonomic scope" value="Bacteria"/>
</dbReference>
<dbReference type="GO" id="GO:0005524">
    <property type="term" value="F:ATP binding"/>
    <property type="evidence" value="ECO:0007669"/>
    <property type="project" value="UniProtKB-UniRule"/>
</dbReference>
<name>E4L8X5_9FIRM</name>
<dbReference type="PROSITE" id="PS51192">
    <property type="entry name" value="HELICASE_ATP_BIND_1"/>
    <property type="match status" value="1"/>
</dbReference>
<evidence type="ECO:0000256" key="4">
    <source>
        <dbReference type="ARBA" id="ARBA00022741"/>
    </source>
</evidence>
<comment type="similarity">
    <text evidence="12">Belongs to the helicase family. PriA subfamily.</text>
</comment>
<dbReference type="AlphaFoldDB" id="E4L8X5"/>
<dbReference type="GO" id="GO:1990077">
    <property type="term" value="C:primosome complex"/>
    <property type="evidence" value="ECO:0007669"/>
    <property type="project" value="UniProtKB-UniRule"/>
</dbReference>
<dbReference type="InterPro" id="IPR005259">
    <property type="entry name" value="PriA"/>
</dbReference>
<feature type="binding site" evidence="12">
    <location>
        <position position="542"/>
    </location>
    <ligand>
        <name>Zn(2+)</name>
        <dbReference type="ChEBI" id="CHEBI:29105"/>
        <label>1</label>
    </ligand>
</feature>
<dbReference type="PANTHER" id="PTHR30580">
    <property type="entry name" value="PRIMOSOMAL PROTEIN N"/>
    <property type="match status" value="1"/>
</dbReference>
<dbReference type="GO" id="GO:0008270">
    <property type="term" value="F:zinc ion binding"/>
    <property type="evidence" value="ECO:0007669"/>
    <property type="project" value="UniProtKB-UniRule"/>
</dbReference>
<evidence type="ECO:0000256" key="2">
    <source>
        <dbReference type="ARBA" id="ARBA00022705"/>
    </source>
</evidence>
<evidence type="ECO:0000256" key="7">
    <source>
        <dbReference type="ARBA" id="ARBA00022833"/>
    </source>
</evidence>
<evidence type="ECO:0000259" key="13">
    <source>
        <dbReference type="PROSITE" id="PS51192"/>
    </source>
</evidence>
<keyword evidence="7 12" id="KW-0862">Zinc</keyword>
<evidence type="ECO:0000256" key="11">
    <source>
        <dbReference type="ARBA" id="ARBA00048988"/>
    </source>
</evidence>
<protein>
    <recommendedName>
        <fullName evidence="12">Replication restart protein PriA</fullName>
    </recommendedName>
    <alternativeName>
        <fullName evidence="12">ATP-dependent DNA helicase PriA</fullName>
        <ecNumber evidence="12">5.6.2.4</ecNumber>
    </alternativeName>
    <alternativeName>
        <fullName evidence="12">DNA 3'-5' helicase PriA</fullName>
    </alternativeName>
</protein>
<feature type="binding site" evidence="12">
    <location>
        <position position="511"/>
    </location>
    <ligand>
        <name>Zn(2+)</name>
        <dbReference type="ChEBI" id="CHEBI:29105"/>
        <label>2</label>
    </ligand>
</feature>
<evidence type="ECO:0000256" key="10">
    <source>
        <dbReference type="ARBA" id="ARBA00023235"/>
    </source>
</evidence>
<dbReference type="GO" id="GO:0003677">
    <property type="term" value="F:DNA binding"/>
    <property type="evidence" value="ECO:0007669"/>
    <property type="project" value="UniProtKB-UniRule"/>
</dbReference>
<comment type="catalytic activity">
    <reaction evidence="11 12">
        <text>ATP + H2O = ADP + phosphate + H(+)</text>
        <dbReference type="Rhea" id="RHEA:13065"/>
        <dbReference type="ChEBI" id="CHEBI:15377"/>
        <dbReference type="ChEBI" id="CHEBI:15378"/>
        <dbReference type="ChEBI" id="CHEBI:30616"/>
        <dbReference type="ChEBI" id="CHEBI:43474"/>
        <dbReference type="ChEBI" id="CHEBI:456216"/>
        <dbReference type="EC" id="5.6.2.4"/>
    </reaction>
</comment>
<dbReference type="Pfam" id="PF17764">
    <property type="entry name" value="PriA_3primeBD"/>
    <property type="match status" value="1"/>
</dbReference>
<dbReference type="EC" id="5.6.2.4" evidence="12"/>
<comment type="caution">
    <text evidence="15">The sequence shown here is derived from an EMBL/GenBank/DDBJ whole genome shotgun (WGS) entry which is preliminary data.</text>
</comment>
<comment type="subunit">
    <text evidence="12">Component of the replication restart primosome.</text>
</comment>
<evidence type="ECO:0000313" key="15">
    <source>
        <dbReference type="EMBL" id="EFR42810.1"/>
    </source>
</evidence>
<accession>E4L8X5</accession>
<dbReference type="GO" id="GO:0006310">
    <property type="term" value="P:DNA recombination"/>
    <property type="evidence" value="ECO:0007669"/>
    <property type="project" value="InterPro"/>
</dbReference>
<dbReference type="GO" id="GO:0006302">
    <property type="term" value="P:double-strand break repair"/>
    <property type="evidence" value="ECO:0007669"/>
    <property type="project" value="InterPro"/>
</dbReference>
<dbReference type="SUPFAM" id="SSF52540">
    <property type="entry name" value="P-loop containing nucleoside triphosphate hydrolases"/>
    <property type="match status" value="2"/>
</dbReference>
<dbReference type="RefSeq" id="WP_007554571.1">
    <property type="nucleotide sequence ID" value="NZ_AENT01000016.1"/>
</dbReference>
<dbReference type="OrthoDB" id="9759544at2"/>
<comment type="function">
    <text evidence="12">Initiates the restart of stalled replication forks, which reloads the replicative helicase on sites other than the origin of replication. Recognizes and binds to abandoned replication forks and remodels them to uncover a helicase loading site. Promotes assembly of the primosome at these replication forks.</text>
</comment>
<evidence type="ECO:0000259" key="14">
    <source>
        <dbReference type="PROSITE" id="PS51194"/>
    </source>
</evidence>
<feature type="binding site" evidence="12">
    <location>
        <position position="502"/>
    </location>
    <ligand>
        <name>Zn(2+)</name>
        <dbReference type="ChEBI" id="CHEBI:29105"/>
        <label>1</label>
    </ligand>
</feature>
<dbReference type="Gene3D" id="3.40.1440.60">
    <property type="entry name" value="PriA, 3(prime) DNA-binding domain"/>
    <property type="match status" value="1"/>
</dbReference>
<dbReference type="FunFam" id="3.40.50.300:FF:000489">
    <property type="entry name" value="Primosome assembly protein PriA"/>
    <property type="match status" value="1"/>
</dbReference>
<dbReference type="PROSITE" id="PS51194">
    <property type="entry name" value="HELICASE_CTER"/>
    <property type="match status" value="1"/>
</dbReference>
<evidence type="ECO:0000256" key="8">
    <source>
        <dbReference type="ARBA" id="ARBA00022840"/>
    </source>
</evidence>
<dbReference type="InterPro" id="IPR014001">
    <property type="entry name" value="Helicase_ATP-bd"/>
</dbReference>
<dbReference type="Pfam" id="PF00271">
    <property type="entry name" value="Helicase_C"/>
    <property type="match status" value="1"/>
</dbReference>
<evidence type="ECO:0000256" key="6">
    <source>
        <dbReference type="ARBA" id="ARBA00022806"/>
    </source>
</evidence>
<evidence type="ECO:0000256" key="9">
    <source>
        <dbReference type="ARBA" id="ARBA00023125"/>
    </source>
</evidence>
<evidence type="ECO:0000256" key="5">
    <source>
        <dbReference type="ARBA" id="ARBA00022801"/>
    </source>
</evidence>
<keyword evidence="3 12" id="KW-0479">Metal-binding</keyword>
<feature type="binding site" evidence="12">
    <location>
        <position position="505"/>
    </location>
    <ligand>
        <name>Zn(2+)</name>
        <dbReference type="ChEBI" id="CHEBI:29105"/>
        <label>1</label>
    </ligand>
</feature>
<dbReference type="Pfam" id="PF18074">
    <property type="entry name" value="PriA_C"/>
    <property type="match status" value="1"/>
</dbReference>
<keyword evidence="6 12" id="KW-0347">Helicase</keyword>
<organism evidence="15 16">
    <name type="scientific">Dialister micraerophilus UPII 345-E</name>
    <dbReference type="NCBI Taxonomy" id="910314"/>
    <lineage>
        <taxon>Bacteria</taxon>
        <taxon>Bacillati</taxon>
        <taxon>Bacillota</taxon>
        <taxon>Negativicutes</taxon>
        <taxon>Veillonellales</taxon>
        <taxon>Veillonellaceae</taxon>
        <taxon>Dialister</taxon>
    </lineage>
</organism>
<evidence type="ECO:0000256" key="12">
    <source>
        <dbReference type="HAMAP-Rule" id="MF_00983"/>
    </source>
</evidence>
<keyword evidence="1 12" id="KW-0639">Primosome</keyword>
<feature type="domain" description="Helicase ATP-binding" evidence="13">
    <location>
        <begin position="274"/>
        <end position="440"/>
    </location>
</feature>
<dbReference type="InterPro" id="IPR041236">
    <property type="entry name" value="PriA_C"/>
</dbReference>
<dbReference type="GO" id="GO:0016887">
    <property type="term" value="F:ATP hydrolysis activity"/>
    <property type="evidence" value="ECO:0007669"/>
    <property type="project" value="RHEA"/>
</dbReference>
<dbReference type="Gene3D" id="3.40.50.300">
    <property type="entry name" value="P-loop containing nucleotide triphosphate hydrolases"/>
    <property type="match status" value="2"/>
</dbReference>
<feature type="binding site" evidence="12">
    <location>
        <position position="514"/>
    </location>
    <ligand>
        <name>Zn(2+)</name>
        <dbReference type="ChEBI" id="CHEBI:29105"/>
        <label>2</label>
    </ligand>
</feature>
<evidence type="ECO:0000256" key="1">
    <source>
        <dbReference type="ARBA" id="ARBA00022515"/>
    </source>
</evidence>
<dbReference type="Pfam" id="PF04851">
    <property type="entry name" value="ResIII"/>
    <property type="match status" value="1"/>
</dbReference>
<dbReference type="Pfam" id="PF18319">
    <property type="entry name" value="Zn_ribbon_PriA"/>
    <property type="match status" value="1"/>
</dbReference>
<gene>
    <name evidence="12 15" type="primary">priA</name>
    <name evidence="15" type="ORF">HMPREF9220_0946</name>
</gene>
<dbReference type="NCBIfam" id="TIGR00595">
    <property type="entry name" value="priA"/>
    <property type="match status" value="1"/>
</dbReference>
<dbReference type="InterPro" id="IPR040498">
    <property type="entry name" value="PriA_CRR"/>
</dbReference>
<dbReference type="InterPro" id="IPR006935">
    <property type="entry name" value="Helicase/UvrB_N"/>
</dbReference>
<proteinExistence type="inferred from homology"/>
<dbReference type="GO" id="GO:0043138">
    <property type="term" value="F:3'-5' DNA helicase activity"/>
    <property type="evidence" value="ECO:0007669"/>
    <property type="project" value="UniProtKB-EC"/>
</dbReference>
<dbReference type="SMART" id="SM00490">
    <property type="entry name" value="HELICc"/>
    <property type="match status" value="1"/>
</dbReference>